<feature type="transmembrane region" description="Helical" evidence="6">
    <location>
        <begin position="113"/>
        <end position="130"/>
    </location>
</feature>
<protein>
    <submittedName>
        <fullName evidence="8">EamA family transporter</fullName>
    </submittedName>
</protein>
<evidence type="ECO:0000256" key="3">
    <source>
        <dbReference type="ARBA" id="ARBA00022692"/>
    </source>
</evidence>
<feature type="domain" description="EamA" evidence="7">
    <location>
        <begin position="2"/>
        <end position="126"/>
    </location>
</feature>
<dbReference type="EMBL" id="NEVQ01000011">
    <property type="protein sequence ID" value="OZI58236.1"/>
    <property type="molecule type" value="Genomic_DNA"/>
</dbReference>
<sequence length="281" mass="30068">MFTTIVVWAGSWISMKLLVAYMGPFQVVAARYLIGAAVLFALLIVLRRPLAMTPWKLTLLTGLTQTAGFQTLVQLALLSGGVGKVSVLAYTMPFWVIPFAWLILKERPTARHGVAIALAAAGLVCFLQPWSGMGDWASAVLALAGGLSWGLGTVLSKRMFDLHAPDLMTFTTWQMLLGGLLTVPAAIWVPHAPVVWGWEVALGLLYTGLIATAAGWLLWLSVVRRVPASIAGLSSLGVPIVATLLAWLLLGEQPAMVEIMGMALVMVGLVVVSRAPRSKTK</sequence>
<feature type="transmembrane region" description="Helical" evidence="6">
    <location>
        <begin position="58"/>
        <end position="79"/>
    </location>
</feature>
<keyword evidence="3 6" id="KW-0812">Transmembrane</keyword>
<gene>
    <name evidence="8" type="ORF">CAL20_07745</name>
</gene>
<feature type="transmembrane region" description="Helical" evidence="6">
    <location>
        <begin position="167"/>
        <end position="189"/>
    </location>
</feature>
<keyword evidence="5 6" id="KW-0472">Membrane</keyword>
<dbReference type="GO" id="GO:0016020">
    <property type="term" value="C:membrane"/>
    <property type="evidence" value="ECO:0007669"/>
    <property type="project" value="UniProtKB-SubCell"/>
</dbReference>
<feature type="transmembrane region" description="Helical" evidence="6">
    <location>
        <begin position="136"/>
        <end position="155"/>
    </location>
</feature>
<keyword evidence="9" id="KW-1185">Reference proteome</keyword>
<feature type="transmembrane region" description="Helical" evidence="6">
    <location>
        <begin position="255"/>
        <end position="272"/>
    </location>
</feature>
<dbReference type="InterPro" id="IPR037185">
    <property type="entry name" value="EmrE-like"/>
</dbReference>
<dbReference type="Gene3D" id="1.10.3730.20">
    <property type="match status" value="1"/>
</dbReference>
<evidence type="ECO:0000256" key="6">
    <source>
        <dbReference type="SAM" id="Phobius"/>
    </source>
</evidence>
<proteinExistence type="inferred from homology"/>
<dbReference type="InterPro" id="IPR050638">
    <property type="entry name" value="AA-Vitamin_Transporters"/>
</dbReference>
<evidence type="ECO:0000256" key="5">
    <source>
        <dbReference type="ARBA" id="ARBA00023136"/>
    </source>
</evidence>
<evidence type="ECO:0000256" key="4">
    <source>
        <dbReference type="ARBA" id="ARBA00022989"/>
    </source>
</evidence>
<organism evidence="8 9">
    <name type="scientific">Bordetella genomosp. 4</name>
    <dbReference type="NCBI Taxonomy" id="463044"/>
    <lineage>
        <taxon>Bacteria</taxon>
        <taxon>Pseudomonadati</taxon>
        <taxon>Pseudomonadota</taxon>
        <taxon>Betaproteobacteria</taxon>
        <taxon>Burkholderiales</taxon>
        <taxon>Alcaligenaceae</taxon>
        <taxon>Bordetella</taxon>
    </lineage>
</organism>
<comment type="caution">
    <text evidence="8">The sequence shown here is derived from an EMBL/GenBank/DDBJ whole genome shotgun (WGS) entry which is preliminary data.</text>
</comment>
<feature type="transmembrane region" description="Helical" evidence="6">
    <location>
        <begin position="5"/>
        <end position="23"/>
    </location>
</feature>
<dbReference type="Pfam" id="PF00892">
    <property type="entry name" value="EamA"/>
    <property type="match status" value="2"/>
</dbReference>
<feature type="domain" description="EamA" evidence="7">
    <location>
        <begin position="139"/>
        <end position="273"/>
    </location>
</feature>
<evidence type="ECO:0000256" key="2">
    <source>
        <dbReference type="ARBA" id="ARBA00007362"/>
    </source>
</evidence>
<keyword evidence="4 6" id="KW-1133">Transmembrane helix</keyword>
<dbReference type="Proteomes" id="UP000216885">
    <property type="component" value="Unassembled WGS sequence"/>
</dbReference>
<comment type="similarity">
    <text evidence="2">Belongs to the EamA transporter family.</text>
</comment>
<name>A0A261U8H8_9BORD</name>
<dbReference type="PANTHER" id="PTHR32322:SF2">
    <property type="entry name" value="EAMA DOMAIN-CONTAINING PROTEIN"/>
    <property type="match status" value="1"/>
</dbReference>
<dbReference type="InterPro" id="IPR000620">
    <property type="entry name" value="EamA_dom"/>
</dbReference>
<feature type="transmembrane region" description="Helical" evidence="6">
    <location>
        <begin position="195"/>
        <end position="218"/>
    </location>
</feature>
<accession>A0A261U8H8</accession>
<dbReference type="AlphaFoldDB" id="A0A261U8H8"/>
<dbReference type="PANTHER" id="PTHR32322">
    <property type="entry name" value="INNER MEMBRANE TRANSPORTER"/>
    <property type="match status" value="1"/>
</dbReference>
<evidence type="ECO:0000259" key="7">
    <source>
        <dbReference type="Pfam" id="PF00892"/>
    </source>
</evidence>
<feature type="transmembrane region" description="Helical" evidence="6">
    <location>
        <begin position="230"/>
        <end position="249"/>
    </location>
</feature>
<evidence type="ECO:0000313" key="8">
    <source>
        <dbReference type="EMBL" id="OZI58236.1"/>
    </source>
</evidence>
<feature type="transmembrane region" description="Helical" evidence="6">
    <location>
        <begin position="29"/>
        <end position="46"/>
    </location>
</feature>
<feature type="transmembrane region" description="Helical" evidence="6">
    <location>
        <begin position="85"/>
        <end position="104"/>
    </location>
</feature>
<evidence type="ECO:0000313" key="9">
    <source>
        <dbReference type="Proteomes" id="UP000216885"/>
    </source>
</evidence>
<reference evidence="8 9" key="1">
    <citation type="submission" date="2017-05" db="EMBL/GenBank/DDBJ databases">
        <title>Complete and WGS of Bordetella genogroups.</title>
        <authorList>
            <person name="Spilker T."/>
            <person name="LiPuma J."/>
        </authorList>
    </citation>
    <scope>NUCLEOTIDE SEQUENCE [LARGE SCALE GENOMIC DNA]</scope>
    <source>
        <strain evidence="8 9">AU9919</strain>
    </source>
</reference>
<evidence type="ECO:0000256" key="1">
    <source>
        <dbReference type="ARBA" id="ARBA00004141"/>
    </source>
</evidence>
<comment type="subcellular location">
    <subcellularLocation>
        <location evidence="1">Membrane</location>
        <topology evidence="1">Multi-pass membrane protein</topology>
    </subcellularLocation>
</comment>
<dbReference type="SUPFAM" id="SSF103481">
    <property type="entry name" value="Multidrug resistance efflux transporter EmrE"/>
    <property type="match status" value="2"/>
</dbReference>